<dbReference type="EMBL" id="SLXH01000007">
    <property type="protein sequence ID" value="TCP19086.1"/>
    <property type="molecule type" value="Genomic_DNA"/>
</dbReference>
<dbReference type="SUPFAM" id="SSF101898">
    <property type="entry name" value="NHL repeat"/>
    <property type="match status" value="1"/>
</dbReference>
<sequence>MKKSAIALAVGVALSGLLAACGGSDDGPVDIPSVSNPGKFFNRTATFAVCAQVGSSCEDSTPTAAEIVAASEDGMALVYTNSLKGEVGFVDITDPAAPKGLGMLAMGGEPTSVTVLGGHALVAVNTSANFVNASGKLVVVDMAKRSIVTEIQLGGQPDSVARSKDGQYVAVVIENERDESLNKGALPQAPSGYLTIVDTVGAPASWKTRKVELQGLAALYPEDAEPEYVSINDDNVAVVTLQENNHIALVDLPTGKVTRHFSAGAVTLTQVDLTDAPRPNSVNLTETQANRLREPDGVAWVSKTQFATANEGDWNGGSRGFTIFNADGAVAYDAGNTLEHLVARIGHTNDKRSDAKGNEPENVAFGRFDGTDYLFVASERSSVLAVYDMGQKNQPVFKQVLPAALAPEGVLAIPSRNLLIAASENDDRATSSTLRSALNIYQYQNAPAAYPSIQSANRADGTPIPWSALSGLAAAPTGSVVYAIDDSFFRGNRIFEIDTSAKPAKLQREIRITDPSGKIAALAAVLPAAKDANAFDATDLAALVNADGSVNLDPEGIALASGGGFWIASEGSGTVGEAARPVLSANLVFKLSATGVIEDIIQLPAEVNAKQQRFGFEGIAESGGKLVVAFQRAWAGDAHPRIGVYDLAAKTWQFMFYPLDAVASPNKGWVGLSEITAVGNNRFVVIERDNQGGPDARVKKLYRIDLNGVADGATLSKTLVRDVLPDLRKTHGLVVEKIEGFAVLANGDALLVNDNDGVDENNGETWLHHLGPLNLN</sequence>
<keyword evidence="5" id="KW-1185">Reference proteome</keyword>
<feature type="domain" description="Phytase-like" evidence="2">
    <location>
        <begin position="464"/>
        <end position="756"/>
    </location>
</feature>
<dbReference type="Gene3D" id="2.130.10.10">
    <property type="entry name" value="YVTN repeat-like/Quinoprotein amine dehydrogenase"/>
    <property type="match status" value="1"/>
</dbReference>
<dbReference type="AlphaFoldDB" id="A0A4V2SKC6"/>
<dbReference type="InterPro" id="IPR027372">
    <property type="entry name" value="Phytase-like_dom"/>
</dbReference>
<dbReference type="RefSeq" id="WP_119012952.1">
    <property type="nucleotide sequence ID" value="NZ_QXNC01000011.1"/>
</dbReference>
<feature type="domain" description="Choice-of-anchor I" evidence="3">
    <location>
        <begin position="306"/>
        <end position="412"/>
    </location>
</feature>
<reference evidence="4 5" key="1">
    <citation type="submission" date="2019-03" db="EMBL/GenBank/DDBJ databases">
        <title>Genomic Encyclopedia of Type Strains, Phase IV (KMG-IV): sequencing the most valuable type-strain genomes for metagenomic binning, comparative biology and taxonomic classification.</title>
        <authorList>
            <person name="Goeker M."/>
        </authorList>
    </citation>
    <scope>NUCLEOTIDE SEQUENCE [LARGE SCALE GENOMIC DNA]</scope>
    <source>
        <strain evidence="4 5">DSM 1837</strain>
    </source>
</reference>
<dbReference type="PANTHER" id="PTHR46928">
    <property type="entry name" value="MESENCHYME-SPECIFIC CELL SURFACE GLYCOPROTEIN"/>
    <property type="match status" value="1"/>
</dbReference>
<keyword evidence="1" id="KW-0732">Signal</keyword>
<accession>A0A4V2SKC6</accession>
<dbReference type="OrthoDB" id="384721at2"/>
<evidence type="ECO:0000259" key="3">
    <source>
        <dbReference type="Pfam" id="PF22494"/>
    </source>
</evidence>
<name>A0A4V2SKC6_9BURK</name>
<dbReference type="InterPro" id="IPR052956">
    <property type="entry name" value="Mesenchyme-surface_protein"/>
</dbReference>
<evidence type="ECO:0000256" key="1">
    <source>
        <dbReference type="SAM" id="SignalP"/>
    </source>
</evidence>
<dbReference type="InterPro" id="IPR015943">
    <property type="entry name" value="WD40/YVTN_repeat-like_dom_sf"/>
</dbReference>
<feature type="signal peptide" evidence="1">
    <location>
        <begin position="1"/>
        <end position="19"/>
    </location>
</feature>
<protein>
    <submittedName>
        <fullName evidence="4">Uncharacterized protein</fullName>
    </submittedName>
</protein>
<dbReference type="InterPro" id="IPR011044">
    <property type="entry name" value="Quino_amine_DH_bsu"/>
</dbReference>
<dbReference type="PROSITE" id="PS51257">
    <property type="entry name" value="PROKAR_LIPOPROTEIN"/>
    <property type="match status" value="1"/>
</dbReference>
<comment type="caution">
    <text evidence="4">The sequence shown here is derived from an EMBL/GenBank/DDBJ whole genome shotgun (WGS) entry which is preliminary data.</text>
</comment>
<evidence type="ECO:0000313" key="4">
    <source>
        <dbReference type="EMBL" id="TCP19086.1"/>
    </source>
</evidence>
<dbReference type="Pfam" id="PF22494">
    <property type="entry name" value="choice_anch_I"/>
    <property type="match status" value="1"/>
</dbReference>
<evidence type="ECO:0000313" key="5">
    <source>
        <dbReference type="Proteomes" id="UP000295182"/>
    </source>
</evidence>
<dbReference type="PANTHER" id="PTHR46928:SF1">
    <property type="entry name" value="MESENCHYME-SPECIFIC CELL SURFACE GLYCOPROTEIN"/>
    <property type="match status" value="1"/>
</dbReference>
<organism evidence="4 5">
    <name type="scientific">Simplicispira metamorpha</name>
    <dbReference type="NCBI Taxonomy" id="80881"/>
    <lineage>
        <taxon>Bacteria</taxon>
        <taxon>Pseudomonadati</taxon>
        <taxon>Pseudomonadota</taxon>
        <taxon>Betaproteobacteria</taxon>
        <taxon>Burkholderiales</taxon>
        <taxon>Comamonadaceae</taxon>
        <taxon>Simplicispira</taxon>
    </lineage>
</organism>
<evidence type="ECO:0000259" key="2">
    <source>
        <dbReference type="Pfam" id="PF13449"/>
    </source>
</evidence>
<feature type="chain" id="PRO_5020223050" evidence="1">
    <location>
        <begin position="20"/>
        <end position="776"/>
    </location>
</feature>
<dbReference type="InterPro" id="IPR055188">
    <property type="entry name" value="Choice_anch_I"/>
</dbReference>
<dbReference type="SUPFAM" id="SSF50969">
    <property type="entry name" value="YVTN repeat-like/Quinoprotein amine dehydrogenase"/>
    <property type="match status" value="1"/>
</dbReference>
<proteinExistence type="predicted"/>
<dbReference type="Proteomes" id="UP000295182">
    <property type="component" value="Unassembled WGS sequence"/>
</dbReference>
<dbReference type="Pfam" id="PF13449">
    <property type="entry name" value="Phytase-like"/>
    <property type="match status" value="1"/>
</dbReference>
<gene>
    <name evidence="4" type="ORF">EV674_10783</name>
</gene>
<dbReference type="SUPFAM" id="SSF75011">
    <property type="entry name" value="3-carboxy-cis,cis-mucoante lactonizing enzyme"/>
    <property type="match status" value="1"/>
</dbReference>